<organism evidence="1 2">
    <name type="scientific">Acetobacterium tundrae</name>
    <dbReference type="NCBI Taxonomy" id="132932"/>
    <lineage>
        <taxon>Bacteria</taxon>
        <taxon>Bacillati</taxon>
        <taxon>Bacillota</taxon>
        <taxon>Clostridia</taxon>
        <taxon>Eubacteriales</taxon>
        <taxon>Eubacteriaceae</taxon>
        <taxon>Acetobacterium</taxon>
    </lineage>
</organism>
<evidence type="ECO:0000313" key="1">
    <source>
        <dbReference type="EMBL" id="MBC3798018.1"/>
    </source>
</evidence>
<name>A0ABR6WND9_9FIRM</name>
<comment type="caution">
    <text evidence="1">The sequence shown here is derived from an EMBL/GenBank/DDBJ whole genome shotgun (WGS) entry which is preliminary data.</text>
</comment>
<dbReference type="RefSeq" id="WP_148603653.1">
    <property type="nucleotide sequence ID" value="NZ_RXYB01000010.1"/>
</dbReference>
<dbReference type="Proteomes" id="UP000653358">
    <property type="component" value="Unassembled WGS sequence"/>
</dbReference>
<reference evidence="1 2" key="1">
    <citation type="journal article" date="2020" name="mSystems">
        <title>Defining Genomic and Predicted Metabolic Features of the Acetobacterium Genus.</title>
        <authorList>
            <person name="Ross D.E."/>
            <person name="Marshall C.W."/>
            <person name="Gulliver D."/>
            <person name="May H.D."/>
            <person name="Norman R.S."/>
        </authorList>
    </citation>
    <scope>NUCLEOTIDE SEQUENCE [LARGE SCALE GENOMIC DNA]</scope>
    <source>
        <strain evidence="1 2">DSM 9173</strain>
    </source>
</reference>
<gene>
    <name evidence="1" type="ORF">GH807_13295</name>
</gene>
<keyword evidence="2" id="KW-1185">Reference proteome</keyword>
<protein>
    <submittedName>
        <fullName evidence="1">Uncharacterized protein</fullName>
    </submittedName>
</protein>
<dbReference type="EMBL" id="WJBB01000019">
    <property type="protein sequence ID" value="MBC3798018.1"/>
    <property type="molecule type" value="Genomic_DNA"/>
</dbReference>
<proteinExistence type="predicted"/>
<accession>A0ABR6WND9</accession>
<sequence length="113" mass="12083">MAGKINGFNELALTIHKRIEAVGETSLIIDFGQINEDGSLRTNSYPQDVPSNSYLICGNLLDNDCTCESAGDPAHAHAIKTEKRIAIGARVVVAWVGNDAIVVDVMKTASEVL</sequence>
<evidence type="ECO:0000313" key="2">
    <source>
        <dbReference type="Proteomes" id="UP000653358"/>
    </source>
</evidence>